<evidence type="ECO:0000313" key="3">
    <source>
        <dbReference type="EMBL" id="KDR09178.1"/>
    </source>
</evidence>
<feature type="region of interest" description="Disordered" evidence="1">
    <location>
        <begin position="29"/>
        <end position="98"/>
    </location>
</feature>
<accession>A0A067QM10</accession>
<dbReference type="InParanoid" id="A0A067QM10"/>
<evidence type="ECO:0000256" key="2">
    <source>
        <dbReference type="SAM" id="SignalP"/>
    </source>
</evidence>
<gene>
    <name evidence="3" type="ORF">L798_00912</name>
</gene>
<organism evidence="3 4">
    <name type="scientific">Zootermopsis nevadensis</name>
    <name type="common">Dampwood termite</name>
    <dbReference type="NCBI Taxonomy" id="136037"/>
    <lineage>
        <taxon>Eukaryota</taxon>
        <taxon>Metazoa</taxon>
        <taxon>Ecdysozoa</taxon>
        <taxon>Arthropoda</taxon>
        <taxon>Hexapoda</taxon>
        <taxon>Insecta</taxon>
        <taxon>Pterygota</taxon>
        <taxon>Neoptera</taxon>
        <taxon>Polyneoptera</taxon>
        <taxon>Dictyoptera</taxon>
        <taxon>Blattodea</taxon>
        <taxon>Blattoidea</taxon>
        <taxon>Termitoidae</taxon>
        <taxon>Termopsidae</taxon>
        <taxon>Zootermopsis</taxon>
    </lineage>
</organism>
<evidence type="ECO:0000313" key="4">
    <source>
        <dbReference type="Proteomes" id="UP000027135"/>
    </source>
</evidence>
<protein>
    <submittedName>
        <fullName evidence="3">Uncharacterized protein</fullName>
    </submittedName>
</protein>
<keyword evidence="4" id="KW-1185">Reference proteome</keyword>
<evidence type="ECO:0000256" key="1">
    <source>
        <dbReference type="SAM" id="MobiDB-lite"/>
    </source>
</evidence>
<feature type="signal peptide" evidence="2">
    <location>
        <begin position="1"/>
        <end position="21"/>
    </location>
</feature>
<reference evidence="3 4" key="1">
    <citation type="journal article" date="2014" name="Nat. Commun.">
        <title>Molecular traces of alternative social organization in a termite genome.</title>
        <authorList>
            <person name="Terrapon N."/>
            <person name="Li C."/>
            <person name="Robertson H.M."/>
            <person name="Ji L."/>
            <person name="Meng X."/>
            <person name="Booth W."/>
            <person name="Chen Z."/>
            <person name="Childers C.P."/>
            <person name="Glastad K.M."/>
            <person name="Gokhale K."/>
            <person name="Gowin J."/>
            <person name="Gronenberg W."/>
            <person name="Hermansen R.A."/>
            <person name="Hu H."/>
            <person name="Hunt B.G."/>
            <person name="Huylmans A.K."/>
            <person name="Khalil S.M."/>
            <person name="Mitchell R.D."/>
            <person name="Munoz-Torres M.C."/>
            <person name="Mustard J.A."/>
            <person name="Pan H."/>
            <person name="Reese J.T."/>
            <person name="Scharf M.E."/>
            <person name="Sun F."/>
            <person name="Vogel H."/>
            <person name="Xiao J."/>
            <person name="Yang W."/>
            <person name="Yang Z."/>
            <person name="Yang Z."/>
            <person name="Zhou J."/>
            <person name="Zhu J."/>
            <person name="Brent C.S."/>
            <person name="Elsik C.G."/>
            <person name="Goodisman M.A."/>
            <person name="Liberles D.A."/>
            <person name="Roe R.M."/>
            <person name="Vargo E.L."/>
            <person name="Vilcinskas A."/>
            <person name="Wang J."/>
            <person name="Bornberg-Bauer E."/>
            <person name="Korb J."/>
            <person name="Zhang G."/>
            <person name="Liebig J."/>
        </authorList>
    </citation>
    <scope>NUCLEOTIDE SEQUENCE [LARGE SCALE GENOMIC DNA]</scope>
    <source>
        <tissue evidence="3">Whole organism</tissue>
    </source>
</reference>
<dbReference type="EMBL" id="KK853268">
    <property type="protein sequence ID" value="KDR09178.1"/>
    <property type="molecule type" value="Genomic_DNA"/>
</dbReference>
<name>A0A067QM10_ZOONE</name>
<dbReference type="AlphaFoldDB" id="A0A067QM10"/>
<keyword evidence="2" id="KW-0732">Signal</keyword>
<feature type="compositionally biased region" description="Pro residues" evidence="1">
    <location>
        <begin position="51"/>
        <end position="77"/>
    </location>
</feature>
<sequence>MATLALSRMLSTFVFVGVGLGSRACGGGRGFLTPAGPPLGCRTPAGGVRRPLPPPRRGGIPPRKPPTAPRMAMPPPPRPRRPPRTGFRTPEGGVPLLEPAAPGSVTVCISSISRICS</sequence>
<dbReference type="Proteomes" id="UP000027135">
    <property type="component" value="Unassembled WGS sequence"/>
</dbReference>
<feature type="chain" id="PRO_5001644181" evidence="2">
    <location>
        <begin position="22"/>
        <end position="117"/>
    </location>
</feature>
<proteinExistence type="predicted"/>